<protein>
    <submittedName>
        <fullName evidence="1">Uncharacterized protein</fullName>
    </submittedName>
</protein>
<name>A0ACC2NIQ1_9HYME</name>
<accession>A0ACC2NIQ1</accession>
<sequence length="489" mass="57244">MADIYGTICLMEKDILAAFRELTRKNVSLRERKRIRNSRKIQKGAYDLFEIIKGVLERIKQNSKPEWTGKKEALENHIVPSEFMKEAALHIIPYVESFLQEHKSAKVSLIFDAYYCIKDEKREIKHFKTPYIELLISSDLQKWYEKNLKTIDDQLSEFEEVGSGWSLEEIISLKMNIIKTRPLNGASYIELPEFIKKKHAVVNIECGGNQCFAHSVMAGLYPAKNGSSSQNKLHSYPHWKNKEMGLKLREEDFPISYADIPQFEKDNDISINVYEVDEQEETIYGSYRTTKKRTRHVNLLLLEDEDGAHYCTIKHLSRLISSGINKDMHKRYVCETCFHSFSSEKKLNRDSLDCKTANECKIVLPRPEEAVLRFTNHWKKQDSPYIVYADFEPKAYAMIKENERKELEEKKAAKGVCRCVLKKKIRFDDYKRCLFDGVDYYCEQKLKGNHLHQVYSIKQTKLALNADDDKRFILEDGVRTRALGHYKNM</sequence>
<reference evidence="1" key="1">
    <citation type="submission" date="2023-04" db="EMBL/GenBank/DDBJ databases">
        <title>A chromosome-level genome assembly of the parasitoid wasp Eretmocerus hayati.</title>
        <authorList>
            <person name="Zhong Y."/>
            <person name="Liu S."/>
            <person name="Liu Y."/>
        </authorList>
    </citation>
    <scope>NUCLEOTIDE SEQUENCE</scope>
    <source>
        <strain evidence="1">ZJU_SS_LIU_2023</strain>
    </source>
</reference>
<evidence type="ECO:0000313" key="2">
    <source>
        <dbReference type="Proteomes" id="UP001239111"/>
    </source>
</evidence>
<gene>
    <name evidence="1" type="ORF">QAD02_002268</name>
</gene>
<evidence type="ECO:0000313" key="1">
    <source>
        <dbReference type="EMBL" id="KAJ8671009.1"/>
    </source>
</evidence>
<organism evidence="1 2">
    <name type="scientific">Eretmocerus hayati</name>
    <dbReference type="NCBI Taxonomy" id="131215"/>
    <lineage>
        <taxon>Eukaryota</taxon>
        <taxon>Metazoa</taxon>
        <taxon>Ecdysozoa</taxon>
        <taxon>Arthropoda</taxon>
        <taxon>Hexapoda</taxon>
        <taxon>Insecta</taxon>
        <taxon>Pterygota</taxon>
        <taxon>Neoptera</taxon>
        <taxon>Endopterygota</taxon>
        <taxon>Hymenoptera</taxon>
        <taxon>Apocrita</taxon>
        <taxon>Proctotrupomorpha</taxon>
        <taxon>Chalcidoidea</taxon>
        <taxon>Aphelinidae</taxon>
        <taxon>Aphelininae</taxon>
        <taxon>Eretmocerus</taxon>
    </lineage>
</organism>
<dbReference type="Proteomes" id="UP001239111">
    <property type="component" value="Chromosome 3"/>
</dbReference>
<dbReference type="EMBL" id="CM056743">
    <property type="protein sequence ID" value="KAJ8671009.1"/>
    <property type="molecule type" value="Genomic_DNA"/>
</dbReference>
<comment type="caution">
    <text evidence="1">The sequence shown here is derived from an EMBL/GenBank/DDBJ whole genome shotgun (WGS) entry which is preliminary data.</text>
</comment>
<keyword evidence="2" id="KW-1185">Reference proteome</keyword>
<proteinExistence type="predicted"/>